<dbReference type="NCBIfam" id="NF008528">
    <property type="entry name" value="PRK11463.1-2"/>
    <property type="match status" value="1"/>
</dbReference>
<evidence type="ECO:0000313" key="3">
    <source>
        <dbReference type="Proteomes" id="UP000244089"/>
    </source>
</evidence>
<evidence type="ECO:0000313" key="2">
    <source>
        <dbReference type="EMBL" id="PTW02695.1"/>
    </source>
</evidence>
<keyword evidence="1" id="KW-0472">Membrane</keyword>
<dbReference type="Proteomes" id="UP000244089">
    <property type="component" value="Unassembled WGS sequence"/>
</dbReference>
<dbReference type="OrthoDB" id="9792788at2"/>
<dbReference type="AlphaFoldDB" id="A0A2T5RRC4"/>
<dbReference type="GO" id="GO:0016020">
    <property type="term" value="C:membrane"/>
    <property type="evidence" value="ECO:0007669"/>
    <property type="project" value="InterPro"/>
</dbReference>
<dbReference type="PANTHER" id="PTHR35335">
    <property type="entry name" value="UPF0716 PROTEIN FXSA"/>
    <property type="match status" value="1"/>
</dbReference>
<keyword evidence="1" id="KW-0812">Transmembrane</keyword>
<sequence length="169" mass="19294">MFFKLLMIFILVPLIELYFLLEISQFIGVFTTVMVIVFTGAAGISIARRQGYQVVSNIRTTLNQGKMPTDDLISAFLILIGGVTLLTPGFLTDITGFLLILPGSRDLIAALVKKYFLKYVKENKVEVHYGSQFKQQRNKQQKNDKYADYEDDFIDVEAEKVEEDEDLKH</sequence>
<feature type="transmembrane region" description="Helical" evidence="1">
    <location>
        <begin position="5"/>
        <end position="21"/>
    </location>
</feature>
<name>A0A2T5RRC4_9FIRM</name>
<comment type="caution">
    <text evidence="2">The sequence shown here is derived from an EMBL/GenBank/DDBJ whole genome shotgun (WGS) entry which is preliminary data.</text>
</comment>
<organism evidence="2 3">
    <name type="scientific">Halanaerobium saccharolyticum</name>
    <dbReference type="NCBI Taxonomy" id="43595"/>
    <lineage>
        <taxon>Bacteria</taxon>
        <taxon>Bacillati</taxon>
        <taxon>Bacillota</taxon>
        <taxon>Clostridia</taxon>
        <taxon>Halanaerobiales</taxon>
        <taxon>Halanaerobiaceae</taxon>
        <taxon>Halanaerobium</taxon>
    </lineage>
</organism>
<feature type="transmembrane region" description="Helical" evidence="1">
    <location>
        <begin position="27"/>
        <end position="47"/>
    </location>
</feature>
<dbReference type="Pfam" id="PF04186">
    <property type="entry name" value="FxsA"/>
    <property type="match status" value="1"/>
</dbReference>
<reference evidence="2 3" key="1">
    <citation type="submission" date="2018-04" db="EMBL/GenBank/DDBJ databases">
        <title>Subsurface microbial communities from deep shales in Ohio and West Virginia, USA.</title>
        <authorList>
            <person name="Wrighton K."/>
        </authorList>
    </citation>
    <scope>NUCLEOTIDE SEQUENCE [LARGE SCALE GENOMIC DNA]</scope>
    <source>
        <strain evidence="2 3">WC1</strain>
    </source>
</reference>
<dbReference type="InterPro" id="IPR007313">
    <property type="entry name" value="FxsA"/>
</dbReference>
<keyword evidence="1" id="KW-1133">Transmembrane helix</keyword>
<accession>A0A2T5RRC4</accession>
<dbReference type="RefSeq" id="WP_108137868.1">
    <property type="nucleotide sequence ID" value="NZ_QAXS01000002.1"/>
</dbReference>
<proteinExistence type="predicted"/>
<protein>
    <submittedName>
        <fullName evidence="2">UPF0716 protein FxsA</fullName>
    </submittedName>
</protein>
<dbReference type="PANTHER" id="PTHR35335:SF1">
    <property type="entry name" value="UPF0716 PROTEIN FXSA"/>
    <property type="match status" value="1"/>
</dbReference>
<gene>
    <name evidence="2" type="ORF">C8C76_10214</name>
</gene>
<dbReference type="EMBL" id="QAXS01000002">
    <property type="protein sequence ID" value="PTW02695.1"/>
    <property type="molecule type" value="Genomic_DNA"/>
</dbReference>
<feature type="transmembrane region" description="Helical" evidence="1">
    <location>
        <begin position="72"/>
        <end position="91"/>
    </location>
</feature>
<evidence type="ECO:0000256" key="1">
    <source>
        <dbReference type="SAM" id="Phobius"/>
    </source>
</evidence>